<dbReference type="Proteomes" id="UP000567885">
    <property type="component" value="Unassembled WGS sequence"/>
</dbReference>
<sequence length="108" mass="11656">MSENTTPNVKLIALSGDNNVWTVEQGDNTTPSQPPTMSEPPKNHVPIEYSSGSVSYKGYVEPDTLDIDIAPTMGAVDIGNIHGTLKDGVDLKVDLENYKGTEDEYGET</sequence>
<evidence type="ECO:0000313" key="3">
    <source>
        <dbReference type="Proteomes" id="UP000567885"/>
    </source>
</evidence>
<dbReference type="AlphaFoldDB" id="A0A8H5TZN5"/>
<evidence type="ECO:0000313" key="2">
    <source>
        <dbReference type="EMBL" id="KAF5679236.1"/>
    </source>
</evidence>
<name>A0A8H5TZN5_FUSHE</name>
<comment type="caution">
    <text evidence="2">The sequence shown here is derived from an EMBL/GenBank/DDBJ whole genome shotgun (WGS) entry which is preliminary data.</text>
</comment>
<organism evidence="2 3">
    <name type="scientific">Fusarium heterosporum</name>
    <dbReference type="NCBI Taxonomy" id="42747"/>
    <lineage>
        <taxon>Eukaryota</taxon>
        <taxon>Fungi</taxon>
        <taxon>Dikarya</taxon>
        <taxon>Ascomycota</taxon>
        <taxon>Pezizomycotina</taxon>
        <taxon>Sordariomycetes</taxon>
        <taxon>Hypocreomycetidae</taxon>
        <taxon>Hypocreales</taxon>
        <taxon>Nectriaceae</taxon>
        <taxon>Fusarium</taxon>
        <taxon>Fusarium heterosporum species complex</taxon>
    </lineage>
</organism>
<dbReference type="EMBL" id="JAAGWQ010000013">
    <property type="protein sequence ID" value="KAF5679236.1"/>
    <property type="molecule type" value="Genomic_DNA"/>
</dbReference>
<gene>
    <name evidence="2" type="ORF">FHETE_977</name>
</gene>
<protein>
    <submittedName>
        <fullName evidence="2">Uncharacterized protein</fullName>
    </submittedName>
</protein>
<keyword evidence="3" id="KW-1185">Reference proteome</keyword>
<reference evidence="2 3" key="1">
    <citation type="submission" date="2020-05" db="EMBL/GenBank/DDBJ databases">
        <title>Identification and distribution of gene clusters putatively required for synthesis of sphingolipid metabolism inhibitors in phylogenetically diverse species of the filamentous fungus Fusarium.</title>
        <authorList>
            <person name="Kim H.-S."/>
            <person name="Busman M."/>
            <person name="Brown D.W."/>
            <person name="Divon H."/>
            <person name="Uhlig S."/>
            <person name="Proctor R.H."/>
        </authorList>
    </citation>
    <scope>NUCLEOTIDE SEQUENCE [LARGE SCALE GENOMIC DNA]</scope>
    <source>
        <strain evidence="2 3">NRRL 20693</strain>
    </source>
</reference>
<feature type="region of interest" description="Disordered" evidence="1">
    <location>
        <begin position="25"/>
        <end position="49"/>
    </location>
</feature>
<evidence type="ECO:0000256" key="1">
    <source>
        <dbReference type="SAM" id="MobiDB-lite"/>
    </source>
</evidence>
<proteinExistence type="predicted"/>
<dbReference type="OrthoDB" id="3832365at2759"/>
<accession>A0A8H5TZN5</accession>